<accession>A0A2I8VR93</accession>
<proteinExistence type="predicted"/>
<feature type="compositionally biased region" description="Polar residues" evidence="1">
    <location>
        <begin position="331"/>
        <end position="350"/>
    </location>
</feature>
<keyword evidence="2" id="KW-0472">Membrane</keyword>
<dbReference type="AlphaFoldDB" id="A0A2I8VR93"/>
<organism evidence="3 4">
    <name type="scientific">Salinigranum rubrum</name>
    <dbReference type="NCBI Taxonomy" id="755307"/>
    <lineage>
        <taxon>Archaea</taxon>
        <taxon>Methanobacteriati</taxon>
        <taxon>Methanobacteriota</taxon>
        <taxon>Stenosarchaea group</taxon>
        <taxon>Halobacteria</taxon>
        <taxon>Halobacteriales</taxon>
        <taxon>Haloferacaceae</taxon>
        <taxon>Salinigranum</taxon>
    </lineage>
</organism>
<evidence type="ECO:0000313" key="3">
    <source>
        <dbReference type="EMBL" id="AUV84432.1"/>
    </source>
</evidence>
<geneLocation type="plasmid" evidence="3">
    <name>unnamed2</name>
</geneLocation>
<keyword evidence="2" id="KW-1133">Transmembrane helix</keyword>
<dbReference type="Proteomes" id="UP000236584">
    <property type="component" value="Plasmid unnamed2"/>
</dbReference>
<feature type="region of interest" description="Disordered" evidence="1">
    <location>
        <begin position="302"/>
        <end position="350"/>
    </location>
</feature>
<reference evidence="3 4" key="1">
    <citation type="submission" date="2018-01" db="EMBL/GenBank/DDBJ databases">
        <title>Complete genome sequence of Salinigranum rubrum GX10T, an extremely halophilic archaeon isolated from a marine solar saltern.</title>
        <authorList>
            <person name="Han S."/>
        </authorList>
    </citation>
    <scope>NUCLEOTIDE SEQUENCE [LARGE SCALE GENOMIC DNA]</scope>
    <source>
        <strain evidence="3 4">GX10</strain>
        <plasmid evidence="4">Plasmid unnamed2</plasmid>
    </source>
</reference>
<keyword evidence="3" id="KW-0614">Plasmid</keyword>
<name>A0A2I8VR93_9EURY</name>
<evidence type="ECO:0000256" key="1">
    <source>
        <dbReference type="SAM" id="MobiDB-lite"/>
    </source>
</evidence>
<keyword evidence="4" id="KW-1185">Reference proteome</keyword>
<evidence type="ECO:0000313" key="4">
    <source>
        <dbReference type="Proteomes" id="UP000236584"/>
    </source>
</evidence>
<feature type="compositionally biased region" description="Low complexity" evidence="1">
    <location>
        <begin position="302"/>
        <end position="324"/>
    </location>
</feature>
<evidence type="ECO:0000256" key="2">
    <source>
        <dbReference type="SAM" id="Phobius"/>
    </source>
</evidence>
<dbReference type="KEGG" id="srub:C2R22_23125"/>
<gene>
    <name evidence="3" type="ORF">C2R22_23125</name>
</gene>
<keyword evidence="2" id="KW-0812">Transmembrane</keyword>
<dbReference type="EMBL" id="CP026311">
    <property type="protein sequence ID" value="AUV84432.1"/>
    <property type="molecule type" value="Genomic_DNA"/>
</dbReference>
<sequence length="350" mass="38207">MEFPRQQDSVETQRWGYLRTVDTQVAARPGGAPLPAGVSDTDNDAPTELYTQYVVTLNSNDLETGETATATADNPFGSSLDDQLNVSTKPYSPTVLRLMEIDRSPTGEGHEGTLILTDTNSNFLDNKTITVTQADGTNWTVTTDSEGRASVTWDGMTLRARYDGDVWDTGPDNPYYKGDSILYLLPPGDVAFVAAGTVGEYISGAINNTLIFVEWLALGIFAFWYVRMRRRTTKTRRREESMSSVGGFVEPFLRIYQIAEVLGRYGMLIALVVGVIGWFHASKDARSMDRYRGWLSAAQVGSSPSLASTSSTTSSSSWGLDSSPPAGPTARSRSTGKLDLTTRNCPQSRT</sequence>
<protein>
    <submittedName>
        <fullName evidence="3">Uncharacterized protein</fullName>
    </submittedName>
</protein>
<feature type="transmembrane region" description="Helical" evidence="2">
    <location>
        <begin position="262"/>
        <end position="281"/>
    </location>
</feature>
<feature type="transmembrane region" description="Helical" evidence="2">
    <location>
        <begin position="210"/>
        <end position="228"/>
    </location>
</feature>